<evidence type="ECO:0000256" key="2">
    <source>
        <dbReference type="SAM" id="MobiDB-lite"/>
    </source>
</evidence>
<comment type="caution">
    <text evidence="4">The sequence shown here is derived from an EMBL/GenBank/DDBJ whole genome shotgun (WGS) entry which is preliminary data.</text>
</comment>
<dbReference type="Proteomes" id="UP000318995">
    <property type="component" value="Unassembled WGS sequence"/>
</dbReference>
<name>A0A5C5WGA3_9BACT</name>
<reference evidence="4 5" key="1">
    <citation type="submission" date="2019-02" db="EMBL/GenBank/DDBJ databases">
        <title>Deep-cultivation of Planctomycetes and their phenomic and genomic characterization uncovers novel biology.</title>
        <authorList>
            <person name="Wiegand S."/>
            <person name="Jogler M."/>
            <person name="Boedeker C."/>
            <person name="Pinto D."/>
            <person name="Vollmers J."/>
            <person name="Rivas-Marin E."/>
            <person name="Kohn T."/>
            <person name="Peeters S.H."/>
            <person name="Heuer A."/>
            <person name="Rast P."/>
            <person name="Oberbeckmann S."/>
            <person name="Bunk B."/>
            <person name="Jeske O."/>
            <person name="Meyerdierks A."/>
            <person name="Storesund J.E."/>
            <person name="Kallscheuer N."/>
            <person name="Luecker S."/>
            <person name="Lage O.M."/>
            <person name="Pohl T."/>
            <person name="Merkel B.J."/>
            <person name="Hornburger P."/>
            <person name="Mueller R.-W."/>
            <person name="Bruemmer F."/>
            <person name="Labrenz M."/>
            <person name="Spormann A.M."/>
            <person name="Op Den Camp H."/>
            <person name="Overmann J."/>
            <person name="Amann R."/>
            <person name="Jetten M.S.M."/>
            <person name="Mascher T."/>
            <person name="Medema M.H."/>
            <person name="Devos D.P."/>
            <person name="Kaster A.-K."/>
            <person name="Ovreas L."/>
            <person name="Rohde M."/>
            <person name="Galperin M.Y."/>
            <person name="Jogler C."/>
        </authorList>
    </citation>
    <scope>NUCLEOTIDE SEQUENCE [LARGE SCALE GENOMIC DNA]</scope>
    <source>
        <strain evidence="4 5">Pla111</strain>
    </source>
</reference>
<keyword evidence="5" id="KW-1185">Reference proteome</keyword>
<keyword evidence="1" id="KW-0175">Coiled coil</keyword>
<accession>A0A5C5WGA3</accession>
<dbReference type="AlphaFoldDB" id="A0A5C5WGA3"/>
<dbReference type="EMBL" id="SJPH01000001">
    <property type="protein sequence ID" value="TWT48812.1"/>
    <property type="molecule type" value="Genomic_DNA"/>
</dbReference>
<feature type="coiled-coil region" evidence="1">
    <location>
        <begin position="120"/>
        <end position="190"/>
    </location>
</feature>
<keyword evidence="3" id="KW-1133">Transmembrane helix</keyword>
<proteinExistence type="predicted"/>
<keyword evidence="3" id="KW-0812">Transmembrane</keyword>
<keyword evidence="3" id="KW-0472">Membrane</keyword>
<evidence type="ECO:0000313" key="5">
    <source>
        <dbReference type="Proteomes" id="UP000318995"/>
    </source>
</evidence>
<feature type="region of interest" description="Disordered" evidence="2">
    <location>
        <begin position="429"/>
        <end position="453"/>
    </location>
</feature>
<feature type="transmembrane region" description="Helical" evidence="3">
    <location>
        <begin position="12"/>
        <end position="31"/>
    </location>
</feature>
<organism evidence="4 5">
    <name type="scientific">Botrimarina hoheduenensis</name>
    <dbReference type="NCBI Taxonomy" id="2528000"/>
    <lineage>
        <taxon>Bacteria</taxon>
        <taxon>Pseudomonadati</taxon>
        <taxon>Planctomycetota</taxon>
        <taxon>Planctomycetia</taxon>
        <taxon>Pirellulales</taxon>
        <taxon>Lacipirellulaceae</taxon>
        <taxon>Botrimarina</taxon>
    </lineage>
</organism>
<evidence type="ECO:0000313" key="4">
    <source>
        <dbReference type="EMBL" id="TWT48812.1"/>
    </source>
</evidence>
<protein>
    <submittedName>
        <fullName evidence="4">Uncharacterized protein</fullName>
    </submittedName>
</protein>
<dbReference type="OrthoDB" id="230112at2"/>
<dbReference type="RefSeq" id="WP_146571150.1">
    <property type="nucleotide sequence ID" value="NZ_SJPH01000001.1"/>
</dbReference>
<evidence type="ECO:0000256" key="1">
    <source>
        <dbReference type="SAM" id="Coils"/>
    </source>
</evidence>
<gene>
    <name evidence="4" type="ORF">Pla111_05870</name>
</gene>
<sequence length="453" mass="49533">MAARQDQTQQIALIACGVLIFVLGIGLYFAYSSYQKEAAAVADLTQRRDTSDKAAREATLQAVDLKQMLGFAGEANFSDVTEQFEADKKRLMGTFAETNRNYRAVIDTLAEENRKIALQETEAKTRAKDLKDRLVAMEKEKDAEILKHKQELDKAKADLAAEQSNYEIERARINAETKRLATRVKELQSETEKAIAAAQTAKGVAEDELDKTKRANEVLLSERAVDNPSFEVADGRVTFVNQATGAAWINLGSADSLQRQVTFSVFESDLTDAGKADKKGSVEVVRILGDHLAEARITSDDPTNPVLPGDQVYSQVWQRGKQRRFALTGLIDLDGDGRSDLQQAKDLIALNGGVLDASLEDDGTVDGEITINTRYLVLGDYPEQASKGSIRSGFDTMSKEAALRGVETMSLIDFMSQMGYEPTEGTFRFGGGSGAKTGGETGSSGGYYRFRMP</sequence>
<evidence type="ECO:0000256" key="3">
    <source>
        <dbReference type="SAM" id="Phobius"/>
    </source>
</evidence>
<feature type="compositionally biased region" description="Gly residues" evidence="2">
    <location>
        <begin position="429"/>
        <end position="445"/>
    </location>
</feature>